<feature type="compositionally biased region" description="Acidic residues" evidence="15">
    <location>
        <begin position="29"/>
        <end position="41"/>
    </location>
</feature>
<evidence type="ECO:0000256" key="3">
    <source>
        <dbReference type="ARBA" id="ARBA00021117"/>
    </source>
</evidence>
<dbReference type="STRING" id="32264.T1L017"/>
<evidence type="ECO:0000256" key="1">
    <source>
        <dbReference type="ARBA" id="ARBA00004324"/>
    </source>
</evidence>
<dbReference type="KEGG" id="tut:107368927"/>
<feature type="compositionally biased region" description="Acidic residues" evidence="15">
    <location>
        <begin position="160"/>
        <end position="177"/>
    </location>
</feature>
<evidence type="ECO:0000256" key="15">
    <source>
        <dbReference type="SAM" id="MobiDB-lite"/>
    </source>
</evidence>
<dbReference type="Gene3D" id="3.40.30.10">
    <property type="entry name" value="Glutaredoxin"/>
    <property type="match status" value="1"/>
</dbReference>
<evidence type="ECO:0000256" key="5">
    <source>
        <dbReference type="ARBA" id="ARBA00022588"/>
    </source>
</evidence>
<dbReference type="HOGENOM" id="CLU_043596_0_0_1"/>
<evidence type="ECO:0000256" key="11">
    <source>
        <dbReference type="ARBA" id="ARBA00023187"/>
    </source>
</evidence>
<dbReference type="eggNOG" id="KOG3427">
    <property type="taxonomic scope" value="Eukaryota"/>
</dbReference>
<dbReference type="SMART" id="SM00456">
    <property type="entry name" value="WW"/>
    <property type="match status" value="1"/>
</dbReference>
<dbReference type="OMA" id="IYHECSK"/>
<dbReference type="AlphaFoldDB" id="T1L017"/>
<sequence length="278" mass="31244">MANLPPALLARLQRRGIVPGSNKKAKDQEPEEEVIAEDYDDPAAMKGSGNGKDMAPGCPNKYNVHHDCSDFCFKHWGQGEVNPPPTIQRKYNKILKKYPLPANWQQVWEPGLVRYYFWNTVSDEVSWLPPGHPEAKISLPVPKLKARLKEEEQVLQSLNSDDDEDGSLDEDSNDSESDMSSYDSMESEEETKKKQKTSHHRPTSPHSSNRYRGNRSKNLRNDLDPMDPASYSDSCPRGRWSDGLETKVKAGADATVTGTAYQARPYPNPGAVLRMNKS</sequence>
<comment type="subcellular location">
    <subcellularLocation>
        <location evidence="2">Cytoplasmic granule</location>
    </subcellularLocation>
    <subcellularLocation>
        <location evidence="1">Nucleus speckle</location>
    </subcellularLocation>
</comment>
<evidence type="ECO:0000256" key="7">
    <source>
        <dbReference type="ARBA" id="ARBA00022737"/>
    </source>
</evidence>
<dbReference type="PANTHER" id="PTHR21737:SF3">
    <property type="entry name" value="POLYGLUTAMINE-BINDING PROTEIN 1"/>
    <property type="match status" value="1"/>
</dbReference>
<dbReference type="PROSITE" id="PS50020">
    <property type="entry name" value="WW_DOMAIN_2"/>
    <property type="match status" value="1"/>
</dbReference>
<dbReference type="InterPro" id="IPR001202">
    <property type="entry name" value="WW_dom"/>
</dbReference>
<keyword evidence="12" id="KW-0539">Nucleus</keyword>
<evidence type="ECO:0000256" key="8">
    <source>
        <dbReference type="ARBA" id="ARBA00022859"/>
    </source>
</evidence>
<dbReference type="GO" id="GO:0000380">
    <property type="term" value="P:alternative mRNA splicing, via spliceosome"/>
    <property type="evidence" value="ECO:0007669"/>
    <property type="project" value="TreeGrafter"/>
</dbReference>
<dbReference type="Gene3D" id="2.20.70.10">
    <property type="match status" value="1"/>
</dbReference>
<keyword evidence="9" id="KW-0805">Transcription regulation</keyword>
<evidence type="ECO:0000256" key="2">
    <source>
        <dbReference type="ARBA" id="ARBA00004463"/>
    </source>
</evidence>
<evidence type="ECO:0000256" key="4">
    <source>
        <dbReference type="ARBA" id="ARBA00022553"/>
    </source>
</evidence>
<keyword evidence="7" id="KW-0677">Repeat</keyword>
<keyword evidence="8" id="KW-0391">Immunity</keyword>
<evidence type="ECO:0000256" key="10">
    <source>
        <dbReference type="ARBA" id="ARBA00023163"/>
    </source>
</evidence>
<evidence type="ECO:0000256" key="14">
    <source>
        <dbReference type="ARBA" id="ARBA00046362"/>
    </source>
</evidence>
<name>T1L017_TETUR</name>
<evidence type="ECO:0000259" key="16">
    <source>
        <dbReference type="PROSITE" id="PS50020"/>
    </source>
</evidence>
<keyword evidence="10" id="KW-0804">Transcription</keyword>
<keyword evidence="6" id="KW-0507">mRNA processing</keyword>
<dbReference type="GO" id="GO:0043021">
    <property type="term" value="F:ribonucleoprotein complex binding"/>
    <property type="evidence" value="ECO:0007669"/>
    <property type="project" value="TreeGrafter"/>
</dbReference>
<comment type="subunit">
    <text evidence="14">Interacts with POU3F2/Brn-2, ATXN1, TXNL4A, HTT and AR. Interaction with ATXN1 correlates positively with the length of the polyglutamine tract. Interacts with RNA polymerase II large subunit in a phosphorylation-dependent manner. Forms a ternary complex with ATXN1 mutant and phosphorylated RNA polymerase II. Interacts (via C-terminus) with TXNL4A and CD2BP2. Interacts (via WW domain) with ATN1 and SF3B1, and may interact with additional splice factors. Interacts (via WW domain) with WBP11; Leading to reduce interaction between PQBP1 and TXNL4A. Interacts with CAPRIN1. Interacts with DDX1. Interacts with SFPQ. Interacts with KHSRP.</text>
</comment>
<dbReference type="EMBL" id="CAEY01000760">
    <property type="status" value="NOT_ANNOTATED_CDS"/>
    <property type="molecule type" value="Genomic_DNA"/>
</dbReference>
<evidence type="ECO:0000256" key="13">
    <source>
        <dbReference type="ARBA" id="ARBA00042167"/>
    </source>
</evidence>
<evidence type="ECO:0000256" key="12">
    <source>
        <dbReference type="ARBA" id="ARBA00023242"/>
    </source>
</evidence>
<dbReference type="GO" id="GO:0045087">
    <property type="term" value="P:innate immune response"/>
    <property type="evidence" value="ECO:0007669"/>
    <property type="project" value="UniProtKB-KW"/>
</dbReference>
<dbReference type="OrthoDB" id="42462at2759"/>
<organism evidence="17 18">
    <name type="scientific">Tetranychus urticae</name>
    <name type="common">Two-spotted spider mite</name>
    <dbReference type="NCBI Taxonomy" id="32264"/>
    <lineage>
        <taxon>Eukaryota</taxon>
        <taxon>Metazoa</taxon>
        <taxon>Ecdysozoa</taxon>
        <taxon>Arthropoda</taxon>
        <taxon>Chelicerata</taxon>
        <taxon>Arachnida</taxon>
        <taxon>Acari</taxon>
        <taxon>Acariformes</taxon>
        <taxon>Trombidiformes</taxon>
        <taxon>Prostigmata</taxon>
        <taxon>Eleutherengona</taxon>
        <taxon>Raphignathae</taxon>
        <taxon>Tetranychoidea</taxon>
        <taxon>Tetranychidae</taxon>
        <taxon>Tetranychus</taxon>
    </lineage>
</organism>
<dbReference type="Proteomes" id="UP000015104">
    <property type="component" value="Unassembled WGS sequence"/>
</dbReference>
<dbReference type="InterPro" id="IPR036020">
    <property type="entry name" value="WW_dom_sf"/>
</dbReference>
<keyword evidence="18" id="KW-1185">Reference proteome</keyword>
<reference evidence="17" key="2">
    <citation type="submission" date="2015-06" db="UniProtKB">
        <authorList>
            <consortium name="EnsemblMetazoa"/>
        </authorList>
    </citation>
    <scope>IDENTIFICATION</scope>
</reference>
<evidence type="ECO:0000313" key="17">
    <source>
        <dbReference type="EnsemblMetazoa" id="tetur29g00860.1"/>
    </source>
</evidence>
<dbReference type="GO" id="GO:0016607">
    <property type="term" value="C:nuclear speck"/>
    <property type="evidence" value="ECO:0007669"/>
    <property type="project" value="UniProtKB-SubCell"/>
</dbReference>
<gene>
    <name evidence="17" type="primary">107368927</name>
</gene>
<accession>T1L017</accession>
<feature type="region of interest" description="Disordered" evidence="15">
    <location>
        <begin position="15"/>
        <end position="43"/>
    </location>
</feature>
<keyword evidence="5" id="KW-0399">Innate immunity</keyword>
<keyword evidence="4" id="KW-0597">Phosphoprotein</keyword>
<reference evidence="18" key="1">
    <citation type="submission" date="2011-08" db="EMBL/GenBank/DDBJ databases">
        <authorList>
            <person name="Rombauts S."/>
        </authorList>
    </citation>
    <scope>NUCLEOTIDE SEQUENCE</scope>
    <source>
        <strain evidence="18">London</strain>
    </source>
</reference>
<dbReference type="PANTHER" id="PTHR21737">
    <property type="entry name" value="POLYGLUTAMINE BINDING PROTEIN 1/MARVEL MEMBRANE-ASSOCIATING DOMAIN CONTAINING 3"/>
    <property type="match status" value="1"/>
</dbReference>
<proteinExistence type="predicted"/>
<feature type="region of interest" description="Disordered" evidence="15">
    <location>
        <begin position="259"/>
        <end position="278"/>
    </location>
</feature>
<keyword evidence="11" id="KW-0508">mRNA splicing</keyword>
<protein>
    <recommendedName>
        <fullName evidence="3">Polyglutamine-binding protein 1</fullName>
    </recommendedName>
    <alternativeName>
        <fullName evidence="13">Polyglutamine tract-binding protein 1</fullName>
    </alternativeName>
</protein>
<feature type="domain" description="WW" evidence="16">
    <location>
        <begin position="98"/>
        <end position="132"/>
    </location>
</feature>
<dbReference type="GO" id="GO:0005737">
    <property type="term" value="C:cytoplasm"/>
    <property type="evidence" value="ECO:0007669"/>
    <property type="project" value="TreeGrafter"/>
</dbReference>
<feature type="compositionally biased region" description="Basic residues" evidence="15">
    <location>
        <begin position="193"/>
        <end position="203"/>
    </location>
</feature>
<feature type="region of interest" description="Disordered" evidence="15">
    <location>
        <begin position="150"/>
        <end position="239"/>
    </location>
</feature>
<evidence type="ECO:0000313" key="18">
    <source>
        <dbReference type="Proteomes" id="UP000015104"/>
    </source>
</evidence>
<evidence type="ECO:0000256" key="6">
    <source>
        <dbReference type="ARBA" id="ARBA00022664"/>
    </source>
</evidence>
<evidence type="ECO:0000256" key="9">
    <source>
        <dbReference type="ARBA" id="ARBA00023015"/>
    </source>
</evidence>
<dbReference type="EnsemblMetazoa" id="tetur29g00860.1">
    <property type="protein sequence ID" value="tetur29g00860.1"/>
    <property type="gene ID" value="tetur29g00860"/>
</dbReference>
<dbReference type="SUPFAM" id="SSF51045">
    <property type="entry name" value="WW domain"/>
    <property type="match status" value="1"/>
</dbReference>